<comment type="caution">
    <text evidence="6">The sequence shown here is derived from an EMBL/GenBank/DDBJ whole genome shotgun (WGS) entry which is preliminary data.</text>
</comment>
<evidence type="ECO:0000256" key="2">
    <source>
        <dbReference type="PROSITE-ProRule" id="PRU00104"/>
    </source>
</evidence>
<sequence>MESGAIYVVSILILAALAIPVVFVCQRRYLRKQELYQELHAPLSDDDNERRLDAALRDAEAAPRTCSACGFENLHRFIFCALCGRGFDTKAPAQPASSPTASALTVRQRRARLRKQWTRRVGADGRAFWFCAAIDGATSDATAVVLDFHRDESAVAETEAEPAPEQQPQEASPSDTSQAAAAAPSLTLIALGVRAAELTREANAHALRLLPPSDADPLGCAISSAFPSDPSALELLQLSQLPFPEKLAIFVTRTTQMSAAFADETPLGCTIPRDCLVPKSVALLAGLPAEQLHRRLRIRFEGDVGIDAGGLYREWFLLMCST</sequence>
<keyword evidence="7" id="KW-1185">Reference proteome</keyword>
<evidence type="ECO:0000256" key="1">
    <source>
        <dbReference type="ARBA" id="ARBA00022786"/>
    </source>
</evidence>
<feature type="transmembrane region" description="Helical" evidence="4">
    <location>
        <begin position="6"/>
        <end position="25"/>
    </location>
</feature>
<protein>
    <recommendedName>
        <fullName evidence="5">HECT domain-containing protein</fullName>
    </recommendedName>
</protein>
<dbReference type="Proteomes" id="UP001209570">
    <property type="component" value="Unassembled WGS sequence"/>
</dbReference>
<dbReference type="Gene3D" id="3.90.1750.10">
    <property type="entry name" value="Hect, E3 ligase catalytic domains"/>
    <property type="match status" value="1"/>
</dbReference>
<organism evidence="6 7">
    <name type="scientific">Pythium insidiosum</name>
    <name type="common">Pythiosis disease agent</name>
    <dbReference type="NCBI Taxonomy" id="114742"/>
    <lineage>
        <taxon>Eukaryota</taxon>
        <taxon>Sar</taxon>
        <taxon>Stramenopiles</taxon>
        <taxon>Oomycota</taxon>
        <taxon>Peronosporomycetes</taxon>
        <taxon>Pythiales</taxon>
        <taxon>Pythiaceae</taxon>
        <taxon>Pythium</taxon>
    </lineage>
</organism>
<dbReference type="GO" id="GO:0004842">
    <property type="term" value="F:ubiquitin-protein transferase activity"/>
    <property type="evidence" value="ECO:0007669"/>
    <property type="project" value="InterPro"/>
</dbReference>
<dbReference type="PROSITE" id="PS50237">
    <property type="entry name" value="HECT"/>
    <property type="match status" value="1"/>
</dbReference>
<evidence type="ECO:0000256" key="4">
    <source>
        <dbReference type="SAM" id="Phobius"/>
    </source>
</evidence>
<dbReference type="EMBL" id="JAKCXM010000357">
    <property type="protein sequence ID" value="KAJ0395225.1"/>
    <property type="molecule type" value="Genomic_DNA"/>
</dbReference>
<dbReference type="InterPro" id="IPR035983">
    <property type="entry name" value="Hect_E3_ubiquitin_ligase"/>
</dbReference>
<comment type="caution">
    <text evidence="2">Lacks conserved residue(s) required for the propagation of feature annotation.</text>
</comment>
<keyword evidence="4" id="KW-0812">Transmembrane</keyword>
<feature type="domain" description="HECT" evidence="5">
    <location>
        <begin position="288"/>
        <end position="322"/>
    </location>
</feature>
<evidence type="ECO:0000313" key="7">
    <source>
        <dbReference type="Proteomes" id="UP001209570"/>
    </source>
</evidence>
<dbReference type="InterPro" id="IPR000569">
    <property type="entry name" value="HECT_dom"/>
</dbReference>
<evidence type="ECO:0000256" key="3">
    <source>
        <dbReference type="SAM" id="MobiDB-lite"/>
    </source>
</evidence>
<proteinExistence type="predicted"/>
<dbReference type="SUPFAM" id="SSF56204">
    <property type="entry name" value="Hect, E3 ligase catalytic domain"/>
    <property type="match status" value="1"/>
</dbReference>
<name>A0AAD5Q7S9_PYTIN</name>
<feature type="region of interest" description="Disordered" evidence="3">
    <location>
        <begin position="153"/>
        <end position="179"/>
    </location>
</feature>
<gene>
    <name evidence="6" type="ORF">P43SY_004083</name>
</gene>
<reference evidence="6" key="1">
    <citation type="submission" date="2021-12" db="EMBL/GenBank/DDBJ databases">
        <title>Prjna785345.</title>
        <authorList>
            <person name="Rujirawat T."/>
            <person name="Krajaejun T."/>
        </authorList>
    </citation>
    <scope>NUCLEOTIDE SEQUENCE</scope>
    <source>
        <strain evidence="6">Pi057C3</strain>
    </source>
</reference>
<keyword evidence="4" id="KW-1133">Transmembrane helix</keyword>
<evidence type="ECO:0000313" key="6">
    <source>
        <dbReference type="EMBL" id="KAJ0395225.1"/>
    </source>
</evidence>
<feature type="compositionally biased region" description="Low complexity" evidence="3">
    <location>
        <begin position="155"/>
        <end position="179"/>
    </location>
</feature>
<dbReference type="AlphaFoldDB" id="A0AAD5Q7S9"/>
<keyword evidence="1 2" id="KW-0833">Ubl conjugation pathway</keyword>
<evidence type="ECO:0000259" key="5">
    <source>
        <dbReference type="PROSITE" id="PS50237"/>
    </source>
</evidence>
<accession>A0AAD5Q7S9</accession>
<keyword evidence="4" id="KW-0472">Membrane</keyword>